<organism evidence="5">
    <name type="scientific">Echinostoma caproni</name>
    <dbReference type="NCBI Taxonomy" id="27848"/>
    <lineage>
        <taxon>Eukaryota</taxon>
        <taxon>Metazoa</taxon>
        <taxon>Spiralia</taxon>
        <taxon>Lophotrochozoa</taxon>
        <taxon>Platyhelminthes</taxon>
        <taxon>Trematoda</taxon>
        <taxon>Digenea</taxon>
        <taxon>Plagiorchiida</taxon>
        <taxon>Echinostomata</taxon>
        <taxon>Echinostomatoidea</taxon>
        <taxon>Echinostomatidae</taxon>
        <taxon>Echinostoma</taxon>
    </lineage>
</organism>
<dbReference type="InterPro" id="IPR043128">
    <property type="entry name" value="Rev_trsase/Diguanyl_cyclase"/>
</dbReference>
<dbReference type="PANTHER" id="PTHR37984:SF5">
    <property type="entry name" value="PROTEIN NYNRIN-LIKE"/>
    <property type="match status" value="1"/>
</dbReference>
<sequence length="133" mass="15187">MGCLQYYSRFIPNFATKAQPLFAAQSTTEWKWTTECEQILREIIQMITDRPVLASFSPTKHPTLITDASDVGIGAVLEQNGFPIVCISRLLNKAERGYSQTQKEALAVYWAVRRLQKYLCGLRFTIETDHRAL</sequence>
<dbReference type="Gene3D" id="3.30.70.270">
    <property type="match status" value="1"/>
</dbReference>
<dbReference type="SUPFAM" id="SSF56672">
    <property type="entry name" value="DNA/RNA polymerases"/>
    <property type="match status" value="1"/>
</dbReference>
<name>A0A183A6E7_9TREM</name>
<reference evidence="3 4" key="2">
    <citation type="submission" date="2018-11" db="EMBL/GenBank/DDBJ databases">
        <authorList>
            <consortium name="Pathogen Informatics"/>
        </authorList>
    </citation>
    <scope>NUCLEOTIDE SEQUENCE [LARGE SCALE GENOMIC DNA]</scope>
    <source>
        <strain evidence="3 4">Egypt</strain>
    </source>
</reference>
<dbReference type="WBParaSite" id="ECPE_0000253201-mRNA-1">
    <property type="protein sequence ID" value="ECPE_0000253201-mRNA-1"/>
    <property type="gene ID" value="ECPE_0000253201"/>
</dbReference>
<keyword evidence="4" id="KW-1185">Reference proteome</keyword>
<dbReference type="CDD" id="cd09274">
    <property type="entry name" value="RNase_HI_RT_Ty3"/>
    <property type="match status" value="1"/>
</dbReference>
<accession>A0A183A6E7</accession>
<feature type="domain" description="Reverse transcriptase/retrotransposon-derived protein RNase H-like" evidence="2">
    <location>
        <begin position="32"/>
        <end position="126"/>
    </location>
</feature>
<evidence type="ECO:0000256" key="1">
    <source>
        <dbReference type="ARBA" id="ARBA00023268"/>
    </source>
</evidence>
<keyword evidence="1" id="KW-0511">Multifunctional enzyme</keyword>
<reference evidence="5" key="1">
    <citation type="submission" date="2016-06" db="UniProtKB">
        <authorList>
            <consortium name="WormBaseParasite"/>
        </authorList>
    </citation>
    <scope>IDENTIFICATION</scope>
</reference>
<evidence type="ECO:0000313" key="3">
    <source>
        <dbReference type="EMBL" id="VDP66728.1"/>
    </source>
</evidence>
<dbReference type="InterPro" id="IPR043502">
    <property type="entry name" value="DNA/RNA_pol_sf"/>
</dbReference>
<protein>
    <submittedName>
        <fullName evidence="5">RT_RNaseH_2 domain-containing protein</fullName>
    </submittedName>
</protein>
<dbReference type="EMBL" id="UZAN01039678">
    <property type="protein sequence ID" value="VDP66728.1"/>
    <property type="molecule type" value="Genomic_DNA"/>
</dbReference>
<dbReference type="Proteomes" id="UP000272942">
    <property type="component" value="Unassembled WGS sequence"/>
</dbReference>
<dbReference type="InterPro" id="IPR050951">
    <property type="entry name" value="Retrovirus_Pol_polyprotein"/>
</dbReference>
<dbReference type="Pfam" id="PF17919">
    <property type="entry name" value="RT_RNaseH_2"/>
    <property type="match status" value="1"/>
</dbReference>
<dbReference type="PANTHER" id="PTHR37984">
    <property type="entry name" value="PROTEIN CBG26694"/>
    <property type="match status" value="1"/>
</dbReference>
<evidence type="ECO:0000259" key="2">
    <source>
        <dbReference type="Pfam" id="PF17919"/>
    </source>
</evidence>
<evidence type="ECO:0000313" key="5">
    <source>
        <dbReference type="WBParaSite" id="ECPE_0000253201-mRNA-1"/>
    </source>
</evidence>
<evidence type="ECO:0000313" key="4">
    <source>
        <dbReference type="Proteomes" id="UP000272942"/>
    </source>
</evidence>
<gene>
    <name evidence="3" type="ORF">ECPE_LOCUS2532</name>
</gene>
<dbReference type="AlphaFoldDB" id="A0A183A6E7"/>
<dbReference type="GO" id="GO:0003824">
    <property type="term" value="F:catalytic activity"/>
    <property type="evidence" value="ECO:0007669"/>
    <property type="project" value="UniProtKB-KW"/>
</dbReference>
<dbReference type="OrthoDB" id="10068564at2759"/>
<proteinExistence type="predicted"/>
<dbReference type="InterPro" id="IPR041577">
    <property type="entry name" value="RT_RNaseH_2"/>
</dbReference>